<sequence length="229" mass="25819">MALYDYRLFRNINMGSKNRYGIIHKSHYSCHGRRQEQDTETTWRHEGAIDRRKYRDTVAHNIVASRSIRLAAQSKRRYNLSTAAKKYRRLEPTVDTLNRTITPSSDCLEQTTSTTINIAPGPPILIIISNEVHPSNIFGIGNNATMQIMDVESNHASINSSNNITESACSKSPIKKSIKRAPRKCQLCQNTSPTCKGSSKSVYCKFKCGVCANSDCPARFENTKECLRK</sequence>
<organism evidence="1 2">
    <name type="scientific">Mucor saturninus</name>
    <dbReference type="NCBI Taxonomy" id="64648"/>
    <lineage>
        <taxon>Eukaryota</taxon>
        <taxon>Fungi</taxon>
        <taxon>Fungi incertae sedis</taxon>
        <taxon>Mucoromycota</taxon>
        <taxon>Mucoromycotina</taxon>
        <taxon>Mucoromycetes</taxon>
        <taxon>Mucorales</taxon>
        <taxon>Mucorineae</taxon>
        <taxon>Mucoraceae</taxon>
        <taxon>Mucor</taxon>
    </lineage>
</organism>
<evidence type="ECO:0000313" key="1">
    <source>
        <dbReference type="EMBL" id="KAG2193592.1"/>
    </source>
</evidence>
<protein>
    <submittedName>
        <fullName evidence="1">Uncharacterized protein</fullName>
    </submittedName>
</protein>
<proteinExistence type="predicted"/>
<name>A0A8H7QJ24_9FUNG</name>
<accession>A0A8H7QJ24</accession>
<dbReference type="EMBL" id="JAEPRD010000226">
    <property type="protein sequence ID" value="KAG2193592.1"/>
    <property type="molecule type" value="Genomic_DNA"/>
</dbReference>
<gene>
    <name evidence="1" type="ORF">INT47_007395</name>
</gene>
<keyword evidence="2" id="KW-1185">Reference proteome</keyword>
<dbReference type="OrthoDB" id="2270213at2759"/>
<dbReference type="AlphaFoldDB" id="A0A8H7QJ24"/>
<dbReference type="Proteomes" id="UP000603453">
    <property type="component" value="Unassembled WGS sequence"/>
</dbReference>
<comment type="caution">
    <text evidence="1">The sequence shown here is derived from an EMBL/GenBank/DDBJ whole genome shotgun (WGS) entry which is preliminary data.</text>
</comment>
<reference evidence="1" key="1">
    <citation type="submission" date="2020-12" db="EMBL/GenBank/DDBJ databases">
        <title>Metabolic potential, ecology and presence of endohyphal bacteria is reflected in genomic diversity of Mucoromycotina.</title>
        <authorList>
            <person name="Muszewska A."/>
            <person name="Okrasinska A."/>
            <person name="Steczkiewicz K."/>
            <person name="Drgas O."/>
            <person name="Orlowska M."/>
            <person name="Perlinska-Lenart U."/>
            <person name="Aleksandrzak-Piekarczyk T."/>
            <person name="Szatraj K."/>
            <person name="Zielenkiewicz U."/>
            <person name="Pilsyk S."/>
            <person name="Malc E."/>
            <person name="Mieczkowski P."/>
            <person name="Kruszewska J.S."/>
            <person name="Biernat P."/>
            <person name="Pawlowska J."/>
        </authorList>
    </citation>
    <scope>NUCLEOTIDE SEQUENCE</scope>
    <source>
        <strain evidence="1">WA0000017839</strain>
    </source>
</reference>
<evidence type="ECO:0000313" key="2">
    <source>
        <dbReference type="Proteomes" id="UP000603453"/>
    </source>
</evidence>